<dbReference type="AlphaFoldDB" id="A0AAE3DVE1"/>
<reference evidence="1 2" key="1">
    <citation type="submission" date="2021-10" db="EMBL/GenBank/DDBJ databases">
        <title>Anaerobic single-cell dispensing facilitates the cultivation of human gut bacteria.</title>
        <authorList>
            <person name="Afrizal A."/>
        </authorList>
    </citation>
    <scope>NUCLEOTIDE SEQUENCE [LARGE SCALE GENOMIC DNA]</scope>
    <source>
        <strain evidence="1 2">CLA-AA-H277</strain>
    </source>
</reference>
<evidence type="ECO:0000313" key="2">
    <source>
        <dbReference type="Proteomes" id="UP001197875"/>
    </source>
</evidence>
<keyword evidence="2" id="KW-1185">Reference proteome</keyword>
<gene>
    <name evidence="1" type="ORF">LKD71_15320</name>
</gene>
<name>A0AAE3DVE1_9FIRM</name>
<sequence length="29" mass="3277">MKDIIHNIDPLAYITISEVADIFSSNNNQ</sequence>
<dbReference type="RefSeq" id="WP_227616112.1">
    <property type="nucleotide sequence ID" value="NZ_JAJEPR010000040.1"/>
</dbReference>
<proteinExistence type="predicted"/>
<organism evidence="1 2">
    <name type="scientific">Fusicatenibacter faecihominis</name>
    <dbReference type="NCBI Taxonomy" id="2881276"/>
    <lineage>
        <taxon>Bacteria</taxon>
        <taxon>Bacillati</taxon>
        <taxon>Bacillota</taxon>
        <taxon>Clostridia</taxon>
        <taxon>Lachnospirales</taxon>
        <taxon>Lachnospiraceae</taxon>
        <taxon>Fusicatenibacter</taxon>
    </lineage>
</organism>
<evidence type="ECO:0000313" key="1">
    <source>
        <dbReference type="EMBL" id="MCC2191146.1"/>
    </source>
</evidence>
<protein>
    <submittedName>
        <fullName evidence="1">DUF2179 domain-containing protein</fullName>
    </submittedName>
</protein>
<accession>A0AAE3DVE1</accession>
<comment type="caution">
    <text evidence="1">The sequence shown here is derived from an EMBL/GenBank/DDBJ whole genome shotgun (WGS) entry which is preliminary data.</text>
</comment>
<dbReference type="EMBL" id="JAJEPR010000040">
    <property type="protein sequence ID" value="MCC2191146.1"/>
    <property type="molecule type" value="Genomic_DNA"/>
</dbReference>
<dbReference type="Proteomes" id="UP001197875">
    <property type="component" value="Unassembled WGS sequence"/>
</dbReference>
<dbReference type="GO" id="GO:0005886">
    <property type="term" value="C:plasma membrane"/>
    <property type="evidence" value="ECO:0007669"/>
    <property type="project" value="UniProtKB-SubCell"/>
</dbReference>